<keyword evidence="8" id="KW-1185">Reference proteome</keyword>
<dbReference type="OrthoDB" id="4402136at2"/>
<gene>
    <name evidence="7" type="ORF">EAH68_00265</name>
</gene>
<dbReference type="Proteomes" id="UP000274907">
    <property type="component" value="Unassembled WGS sequence"/>
</dbReference>
<evidence type="ECO:0000256" key="4">
    <source>
        <dbReference type="ARBA" id="ARBA00023139"/>
    </source>
</evidence>
<dbReference type="InterPro" id="IPR025971">
    <property type="entry name" value="LppP/LprE"/>
</dbReference>
<dbReference type="AlphaFoldDB" id="A0A3S0AXY1"/>
<sequence length="443" mass="48543">MAEYRPASVPRHNSSLLMPIRYPQRHEPVTIRPHLDISSSGAFTNLTPDTMYEVSCIAIYLLKEPPMRLRRLLPVGFAAALTLGLASCSSSGTGGAVLSNTSSTAGESDTETGTPDPHPGPATTFEISEPPVTCENQTMDLMSTAFGAWLGSQIVPTDQPDTSYYFTVKDNQFNPCAELSWVTLEGPTGNLAHDPGNGNDFVDTVVFFNGENLIRDPAPLQFEDVTSVERVDAHQLTLTYRGEWEHSVTYSFADGRLHGEEQLPAEVSDNHRLDLYRAGPPAAGAPRPFGNANYRPWDHEKSVGRQYSLMMGGELITCDFANFNGVQVVCYSETSLPWPLMPKDPQSKPQEMANIAFMNFQADGNLTTDVGAFSKPSAKFEMLPADSVTRIGDIFIDTRSEVVKIHDVNLAYLLGNGVAEPVEVPTFQLDTSRHPRDLAPWEG</sequence>
<evidence type="ECO:0000256" key="3">
    <source>
        <dbReference type="ARBA" id="ARBA00023136"/>
    </source>
</evidence>
<comment type="caution">
    <text evidence="7">The sequence shown here is derived from an EMBL/GenBank/DDBJ whole genome shotgun (WGS) entry which is preliminary data.</text>
</comment>
<protein>
    <recommendedName>
        <fullName evidence="9">Lipoprotein</fullName>
    </recommendedName>
</protein>
<dbReference type="EMBL" id="RXHJ01000001">
    <property type="protein sequence ID" value="RSZ66032.1"/>
    <property type="molecule type" value="Genomic_DNA"/>
</dbReference>
<evidence type="ECO:0008006" key="9">
    <source>
        <dbReference type="Google" id="ProtNLM"/>
    </source>
</evidence>
<organism evidence="7 8">
    <name type="scientific">Corynebacterium hylobatis</name>
    <dbReference type="NCBI Taxonomy" id="1859290"/>
    <lineage>
        <taxon>Bacteria</taxon>
        <taxon>Bacillati</taxon>
        <taxon>Actinomycetota</taxon>
        <taxon>Actinomycetes</taxon>
        <taxon>Mycobacteriales</taxon>
        <taxon>Corynebacteriaceae</taxon>
        <taxon>Corynebacterium</taxon>
    </lineage>
</organism>
<keyword evidence="5" id="KW-0449">Lipoprotein</keyword>
<proteinExistence type="predicted"/>
<keyword evidence="1" id="KW-1003">Cell membrane</keyword>
<feature type="region of interest" description="Disordered" evidence="6">
    <location>
        <begin position="90"/>
        <end position="125"/>
    </location>
</feature>
<accession>A0A3S0AXY1</accession>
<name>A0A3S0AXY1_9CORY</name>
<dbReference type="Pfam" id="PF14041">
    <property type="entry name" value="Lipoprotein_21"/>
    <property type="match status" value="1"/>
</dbReference>
<evidence type="ECO:0000256" key="5">
    <source>
        <dbReference type="ARBA" id="ARBA00023288"/>
    </source>
</evidence>
<evidence type="ECO:0000256" key="6">
    <source>
        <dbReference type="SAM" id="MobiDB-lite"/>
    </source>
</evidence>
<evidence type="ECO:0000313" key="7">
    <source>
        <dbReference type="EMBL" id="RSZ66032.1"/>
    </source>
</evidence>
<feature type="compositionally biased region" description="Polar residues" evidence="6">
    <location>
        <begin position="98"/>
        <end position="113"/>
    </location>
</feature>
<keyword evidence="4" id="KW-0564">Palmitate</keyword>
<evidence type="ECO:0000313" key="8">
    <source>
        <dbReference type="Proteomes" id="UP000274907"/>
    </source>
</evidence>
<keyword evidence="2" id="KW-0732">Signal</keyword>
<keyword evidence="3" id="KW-0472">Membrane</keyword>
<evidence type="ECO:0000256" key="2">
    <source>
        <dbReference type="ARBA" id="ARBA00022729"/>
    </source>
</evidence>
<reference evidence="7 8" key="1">
    <citation type="submission" date="2018-12" db="EMBL/GenBank/DDBJ databases">
        <title>YIM 101343 draft genome.</title>
        <authorList>
            <person name="Chen X."/>
        </authorList>
    </citation>
    <scope>NUCLEOTIDE SEQUENCE [LARGE SCALE GENOMIC DNA]</scope>
    <source>
        <strain evidence="7 8">YIM 101343</strain>
    </source>
</reference>
<evidence type="ECO:0000256" key="1">
    <source>
        <dbReference type="ARBA" id="ARBA00022475"/>
    </source>
</evidence>